<name>A0A7T1TA62_9ACTN</name>
<dbReference type="CDD" id="cd02440">
    <property type="entry name" value="AdoMet_MTases"/>
    <property type="match status" value="1"/>
</dbReference>
<evidence type="ECO:0000313" key="4">
    <source>
        <dbReference type="EMBL" id="QPP09226.1"/>
    </source>
</evidence>
<accession>A0A7T1TA62</accession>
<dbReference type="KEGG" id="sbat:G4Z16_25570"/>
<keyword evidence="5" id="KW-1185">Reference proteome</keyword>
<dbReference type="EMBL" id="CP048882">
    <property type="protein sequence ID" value="QPP09226.1"/>
    <property type="molecule type" value="Genomic_DNA"/>
</dbReference>
<protein>
    <submittedName>
        <fullName evidence="4">Class I SAM-dependent methyltransferase</fullName>
    </submittedName>
</protein>
<proteinExistence type="predicted"/>
<keyword evidence="3" id="KW-0949">S-adenosyl-L-methionine</keyword>
<dbReference type="InterPro" id="IPR029063">
    <property type="entry name" value="SAM-dependent_MTases_sf"/>
</dbReference>
<dbReference type="Proteomes" id="UP000595046">
    <property type="component" value="Chromosome"/>
</dbReference>
<organism evidence="4 5">
    <name type="scientific">Streptomyces bathyalis</name>
    <dbReference type="NCBI Taxonomy" id="2710756"/>
    <lineage>
        <taxon>Bacteria</taxon>
        <taxon>Bacillati</taxon>
        <taxon>Actinomycetota</taxon>
        <taxon>Actinomycetes</taxon>
        <taxon>Kitasatosporales</taxon>
        <taxon>Streptomycetaceae</taxon>
        <taxon>Streptomyces</taxon>
    </lineage>
</organism>
<dbReference type="RefSeq" id="WP_197353001.1">
    <property type="nucleotide sequence ID" value="NZ_CP048882.1"/>
</dbReference>
<dbReference type="PANTHER" id="PTHR43464:SF19">
    <property type="entry name" value="UBIQUINONE BIOSYNTHESIS O-METHYLTRANSFERASE, MITOCHONDRIAL"/>
    <property type="match status" value="1"/>
</dbReference>
<dbReference type="GO" id="GO:0032259">
    <property type="term" value="P:methylation"/>
    <property type="evidence" value="ECO:0007669"/>
    <property type="project" value="UniProtKB-KW"/>
</dbReference>
<dbReference type="Pfam" id="PF13489">
    <property type="entry name" value="Methyltransf_23"/>
    <property type="match status" value="1"/>
</dbReference>
<keyword evidence="2 4" id="KW-0808">Transferase</keyword>
<dbReference type="Gene3D" id="3.40.50.150">
    <property type="entry name" value="Vaccinia Virus protein VP39"/>
    <property type="match status" value="1"/>
</dbReference>
<reference evidence="5" key="1">
    <citation type="submission" date="2020-02" db="EMBL/GenBank/DDBJ databases">
        <title>Streptomyces sp. ASO4wet.</title>
        <authorList>
            <person name="Risdian C."/>
            <person name="Landwehr W."/>
            <person name="Schupp P."/>
            <person name="Wink J."/>
        </authorList>
    </citation>
    <scope>NUCLEOTIDE SEQUENCE [LARGE SCALE GENOMIC DNA]</scope>
    <source>
        <strain evidence="5">ASO4wet</strain>
    </source>
</reference>
<dbReference type="GO" id="GO:0008168">
    <property type="term" value="F:methyltransferase activity"/>
    <property type="evidence" value="ECO:0007669"/>
    <property type="project" value="UniProtKB-KW"/>
</dbReference>
<gene>
    <name evidence="4" type="ORF">G4Z16_25570</name>
</gene>
<dbReference type="AlphaFoldDB" id="A0A7T1TA62"/>
<evidence type="ECO:0000256" key="1">
    <source>
        <dbReference type="ARBA" id="ARBA00022603"/>
    </source>
</evidence>
<dbReference type="PANTHER" id="PTHR43464">
    <property type="entry name" value="METHYLTRANSFERASE"/>
    <property type="match status" value="1"/>
</dbReference>
<evidence type="ECO:0000256" key="2">
    <source>
        <dbReference type="ARBA" id="ARBA00022679"/>
    </source>
</evidence>
<evidence type="ECO:0000313" key="5">
    <source>
        <dbReference type="Proteomes" id="UP000595046"/>
    </source>
</evidence>
<sequence length="238" mass="25514">MAPSAGPASSASSAGSAGSARPVVHTYWETAGATMTFTHPLDQGLLERYVPRDARILDYGCGYGRLTARLEELGYGDVQGVDPSAAMIERGLREHPGLKLTRQTALPLPLAEDSFDAALLFVVLGVVPGDADQNALVAELARLIRPGGVLYLSDVPLQDDERHLRRYEEAVASAPYRAYGTFSTPDGGLFRHHRPEQLRALLHGNGFVVEEERTGAAATLHGHTARSVQVVARRAPAP</sequence>
<keyword evidence="1 4" id="KW-0489">Methyltransferase</keyword>
<evidence type="ECO:0000256" key="3">
    <source>
        <dbReference type="ARBA" id="ARBA00022691"/>
    </source>
</evidence>
<dbReference type="SUPFAM" id="SSF53335">
    <property type="entry name" value="S-adenosyl-L-methionine-dependent methyltransferases"/>
    <property type="match status" value="1"/>
</dbReference>